<dbReference type="Gene3D" id="1.25.40.10">
    <property type="entry name" value="Tetratricopeptide repeat domain"/>
    <property type="match status" value="1"/>
</dbReference>
<evidence type="ECO:0000313" key="2">
    <source>
        <dbReference type="Proteomes" id="UP001493487"/>
    </source>
</evidence>
<dbReference type="InterPro" id="IPR011990">
    <property type="entry name" value="TPR-like_helical_dom_sf"/>
</dbReference>
<dbReference type="Proteomes" id="UP001493487">
    <property type="component" value="Unassembled WGS sequence"/>
</dbReference>
<dbReference type="EMBL" id="JASKHM010000025">
    <property type="protein sequence ID" value="MEQ4486770.1"/>
    <property type="molecule type" value="Genomic_DNA"/>
</dbReference>
<dbReference type="PROSITE" id="PS51257">
    <property type="entry name" value="PROKAR_LIPOPROTEIN"/>
    <property type="match status" value="1"/>
</dbReference>
<name>A0ABV1L344_9BACL</name>
<accession>A0ABV1L344</accession>
<evidence type="ECO:0000313" key="1">
    <source>
        <dbReference type="EMBL" id="MEQ4486770.1"/>
    </source>
</evidence>
<protein>
    <recommendedName>
        <fullName evidence="3">Tetratricopeptide repeat protein</fullName>
    </recommendedName>
</protein>
<dbReference type="RefSeq" id="WP_232189851.1">
    <property type="nucleotide sequence ID" value="NZ_JAIOAP010000024.1"/>
</dbReference>
<evidence type="ECO:0008006" key="3">
    <source>
        <dbReference type="Google" id="ProtNLM"/>
    </source>
</evidence>
<keyword evidence="2" id="KW-1185">Reference proteome</keyword>
<organism evidence="1 2">
    <name type="scientific">Cohnella silvisoli</name>
    <dbReference type="NCBI Taxonomy" id="2873699"/>
    <lineage>
        <taxon>Bacteria</taxon>
        <taxon>Bacillati</taxon>
        <taxon>Bacillota</taxon>
        <taxon>Bacilli</taxon>
        <taxon>Bacillales</taxon>
        <taxon>Paenibacillaceae</taxon>
        <taxon>Cohnella</taxon>
    </lineage>
</organism>
<comment type="caution">
    <text evidence="1">The sequence shown here is derived from an EMBL/GenBank/DDBJ whole genome shotgun (WGS) entry which is preliminary data.</text>
</comment>
<gene>
    <name evidence="1" type="ORF">QJS35_30770</name>
</gene>
<proteinExistence type="predicted"/>
<reference evidence="1 2" key="1">
    <citation type="journal article" date="2023" name="Genome Announc.">
        <title>Pan-Genome Analyses of the Genus Cohnella and Proposal of the Novel Species Cohnella silvisoli sp. nov., Isolated from Forest Soil.</title>
        <authorList>
            <person name="Wang C."/>
            <person name="Mao L."/>
            <person name="Bao G."/>
            <person name="Zhu H."/>
        </authorList>
    </citation>
    <scope>NUCLEOTIDE SEQUENCE [LARGE SCALE GENOMIC DNA]</scope>
    <source>
        <strain evidence="1 2">NL03-T5-1</strain>
    </source>
</reference>
<dbReference type="SUPFAM" id="SSF48452">
    <property type="entry name" value="TPR-like"/>
    <property type="match status" value="1"/>
</dbReference>
<sequence>MKNFQSKLIVVAISLILCLSLMGCTESKEKKIEKLKEEATTFISSNNYDDAMLKYDEILALDDSPIYADEKTNIQILKYRKSADEALKNGEIKKAIETYEKILVIKEVDDVKSILSDIKEEQEAAIQVQAFYDELYNIQKDRLRSGIKVKPTDMEYIIKDLRRLTEDFERIDDSKDTDIARHIKSVKESLHYSLYKIQVDSKLHDDSGLSEAFGELDSEMKMVNTLAVANTRNSLNESIDGIIAMPIPEKYK</sequence>